<name>A0A317QJ75_9ACTN</name>
<dbReference type="OrthoDB" id="5195061at2"/>
<comment type="caution">
    <text evidence="3">The sequence shown here is derived from an EMBL/GenBank/DDBJ whole genome shotgun (WGS) entry which is preliminary data.</text>
</comment>
<feature type="compositionally biased region" description="Pro residues" evidence="1">
    <location>
        <begin position="69"/>
        <end position="84"/>
    </location>
</feature>
<accession>A0A317QJ75</accession>
<dbReference type="Proteomes" id="UP000246661">
    <property type="component" value="Unassembled WGS sequence"/>
</dbReference>
<gene>
    <name evidence="3" type="ORF">JD79_02107</name>
</gene>
<evidence type="ECO:0000256" key="1">
    <source>
        <dbReference type="SAM" id="MobiDB-lite"/>
    </source>
</evidence>
<reference evidence="4" key="1">
    <citation type="submission" date="2018-05" db="EMBL/GenBank/DDBJ databases">
        <authorList>
            <person name="Klenk H.-P."/>
            <person name="Huntemann M."/>
            <person name="Clum A."/>
            <person name="Pillay M."/>
            <person name="Palaniappan K."/>
            <person name="Varghese N."/>
            <person name="Mikhailova N."/>
            <person name="Stamatis D."/>
            <person name="Reddy T."/>
            <person name="Daum C."/>
            <person name="Shapiro N."/>
            <person name="Ivanova N."/>
            <person name="Kyrpides N."/>
            <person name="Woyke T."/>
        </authorList>
    </citation>
    <scope>NUCLEOTIDE SEQUENCE [LARGE SCALE GENOMIC DNA]</scope>
    <source>
        <strain evidence="4">DSM 45417</strain>
    </source>
</reference>
<keyword evidence="2" id="KW-1133">Transmembrane helix</keyword>
<feature type="compositionally biased region" description="Pro residues" evidence="1">
    <location>
        <begin position="39"/>
        <end position="52"/>
    </location>
</feature>
<feature type="region of interest" description="Disordered" evidence="1">
    <location>
        <begin position="38"/>
        <end position="91"/>
    </location>
</feature>
<dbReference type="EMBL" id="QGTX01000001">
    <property type="protein sequence ID" value="PWW22944.1"/>
    <property type="molecule type" value="Genomic_DNA"/>
</dbReference>
<organism evidence="3 4">
    <name type="scientific">Geodermatophilus normandii</name>
    <dbReference type="NCBI Taxonomy" id="1137989"/>
    <lineage>
        <taxon>Bacteria</taxon>
        <taxon>Bacillati</taxon>
        <taxon>Actinomycetota</taxon>
        <taxon>Actinomycetes</taxon>
        <taxon>Geodermatophilales</taxon>
        <taxon>Geodermatophilaceae</taxon>
        <taxon>Geodermatophilus</taxon>
    </lineage>
</organism>
<evidence type="ECO:0000313" key="3">
    <source>
        <dbReference type="EMBL" id="PWW22944.1"/>
    </source>
</evidence>
<dbReference type="AlphaFoldDB" id="A0A317QJ75"/>
<evidence type="ECO:0000256" key="2">
    <source>
        <dbReference type="SAM" id="Phobius"/>
    </source>
</evidence>
<sequence length="333" mass="32823">MLLRMDSPAPLAAWVVLGAALPALAAVVAGLLLTRGRGGPPPPPAAPAPPRSGPRWAVDDLPGFLEAPPGTPGPPPRAAAPPPAALASAGPDPAPRTLAVLVAAGLALVAVLAGVALGTDAPERAVGAPPPASAPTSSAPPAAPTTARPELPPVPDDPLPGERGAGLLATRSVPLGRDGVTARLALGGLVLEQRAVGVTVGYPSVSVSVGTDGTALAHLRLPTWNCLGTTAPADPRAAGCAPTGTEYADLPSPALRVTRDGDGLRLTGRFPTYARPSGTPPAYTGRVYDLTVTVAPTGPAEDGEAPAGGALFLGTARAEALPDPLLSRIRVAG</sequence>
<keyword evidence="2" id="KW-0812">Transmembrane</keyword>
<dbReference type="RefSeq" id="WP_110005456.1">
    <property type="nucleotide sequence ID" value="NZ_QGTX01000001.1"/>
</dbReference>
<feature type="region of interest" description="Disordered" evidence="1">
    <location>
        <begin position="124"/>
        <end position="170"/>
    </location>
</feature>
<feature type="transmembrane region" description="Helical" evidence="2">
    <location>
        <begin position="98"/>
        <end position="117"/>
    </location>
</feature>
<feature type="compositionally biased region" description="Low complexity" evidence="1">
    <location>
        <begin position="134"/>
        <end position="149"/>
    </location>
</feature>
<evidence type="ECO:0000313" key="4">
    <source>
        <dbReference type="Proteomes" id="UP000246661"/>
    </source>
</evidence>
<keyword evidence="2" id="KW-0472">Membrane</keyword>
<proteinExistence type="predicted"/>
<protein>
    <submittedName>
        <fullName evidence="3">Uncharacterized protein</fullName>
    </submittedName>
</protein>
<keyword evidence="4" id="KW-1185">Reference proteome</keyword>